<gene>
    <name evidence="1" type="ORF">EZS28_003916</name>
</gene>
<evidence type="ECO:0008006" key="3">
    <source>
        <dbReference type="Google" id="ProtNLM"/>
    </source>
</evidence>
<comment type="caution">
    <text evidence="1">The sequence shown here is derived from an EMBL/GenBank/DDBJ whole genome shotgun (WGS) entry which is preliminary data.</text>
</comment>
<evidence type="ECO:0000313" key="2">
    <source>
        <dbReference type="Proteomes" id="UP000324800"/>
    </source>
</evidence>
<dbReference type="Proteomes" id="UP000324800">
    <property type="component" value="Unassembled WGS sequence"/>
</dbReference>
<dbReference type="EMBL" id="SNRW01000543">
    <property type="protein sequence ID" value="KAA6400553.1"/>
    <property type="molecule type" value="Genomic_DNA"/>
</dbReference>
<dbReference type="AlphaFoldDB" id="A0A5J4X0H2"/>
<accession>A0A5J4X0H2</accession>
<dbReference type="OrthoDB" id="6105221at2759"/>
<organism evidence="1 2">
    <name type="scientific">Streblomastix strix</name>
    <dbReference type="NCBI Taxonomy" id="222440"/>
    <lineage>
        <taxon>Eukaryota</taxon>
        <taxon>Metamonada</taxon>
        <taxon>Preaxostyla</taxon>
        <taxon>Oxymonadida</taxon>
        <taxon>Streblomastigidae</taxon>
        <taxon>Streblomastix</taxon>
    </lineage>
</organism>
<reference evidence="1 2" key="1">
    <citation type="submission" date="2019-03" db="EMBL/GenBank/DDBJ databases">
        <title>Single cell metagenomics reveals metabolic interactions within the superorganism composed of flagellate Streblomastix strix and complex community of Bacteroidetes bacteria on its surface.</title>
        <authorList>
            <person name="Treitli S.C."/>
            <person name="Kolisko M."/>
            <person name="Husnik F."/>
            <person name="Keeling P."/>
            <person name="Hampl V."/>
        </authorList>
    </citation>
    <scope>NUCLEOTIDE SEQUENCE [LARGE SCALE GENOMIC DNA]</scope>
    <source>
        <strain evidence="1">ST1C</strain>
    </source>
</reference>
<protein>
    <recommendedName>
        <fullName evidence="3">Reverse transcriptase domain-containing protein</fullName>
    </recommendedName>
</protein>
<name>A0A5J4X0H2_9EUKA</name>
<sequence length="325" mass="38082">MKLRSIQPTSRRQWIAFPTQTYLQSQTTPYPNQNQSSILSIDLVGMITNPFIVPKGMYHQYIADEAAYVFQASRVTFPTDRKVRIVESTTDSIVSGQIGLRTMNAKHLPEVKLQSQMLLMSQTRTRSKTSSADRQVRVFGRFQLMGIQNRLKEEIQTLENFPRTLIEETLQSQPNTGMGRKIIRYIKTWKLVKEAEFKQKMFFLLFQSEDSEVILQQKLKICPLSDSREEKIAYTEKLEEELRENIIEVIPPVQAQSFYQTFIIPNPYEKWRKILETCSLNKEIQTIHFKMNGTDKVRHLIRKGEWATSLDLKLAFHHLIVYLPY</sequence>
<dbReference type="SUPFAM" id="SSF56672">
    <property type="entry name" value="DNA/RNA polymerases"/>
    <property type="match status" value="1"/>
</dbReference>
<evidence type="ECO:0000313" key="1">
    <source>
        <dbReference type="EMBL" id="KAA6400553.1"/>
    </source>
</evidence>
<proteinExistence type="predicted"/>
<dbReference type="InterPro" id="IPR043502">
    <property type="entry name" value="DNA/RNA_pol_sf"/>
</dbReference>